<evidence type="ECO:0000256" key="4">
    <source>
        <dbReference type="ARBA" id="ARBA00022933"/>
    </source>
</evidence>
<evidence type="ECO:0000259" key="7">
    <source>
        <dbReference type="Pfam" id="PF04592"/>
    </source>
</evidence>
<comment type="subcellular location">
    <subcellularLocation>
        <location evidence="1">Secreted</location>
    </subcellularLocation>
</comment>
<organism evidence="8 9">
    <name type="scientific">Aquarana catesbeiana</name>
    <name type="common">American bullfrog</name>
    <name type="synonym">Rana catesbeiana</name>
    <dbReference type="NCBI Taxonomy" id="8400"/>
    <lineage>
        <taxon>Eukaryota</taxon>
        <taxon>Metazoa</taxon>
        <taxon>Chordata</taxon>
        <taxon>Craniata</taxon>
        <taxon>Vertebrata</taxon>
        <taxon>Euteleostomi</taxon>
        <taxon>Amphibia</taxon>
        <taxon>Batrachia</taxon>
        <taxon>Anura</taxon>
        <taxon>Neobatrachia</taxon>
        <taxon>Ranoidea</taxon>
        <taxon>Ranidae</taxon>
        <taxon>Aquarana</taxon>
    </lineage>
</organism>
<feature type="compositionally biased region" description="Basic and acidic residues" evidence="6">
    <location>
        <begin position="120"/>
        <end position="134"/>
    </location>
</feature>
<feature type="compositionally biased region" description="Basic residues" evidence="6">
    <location>
        <begin position="72"/>
        <end position="86"/>
    </location>
</feature>
<evidence type="ECO:0000313" key="9">
    <source>
        <dbReference type="Proteomes" id="UP000228934"/>
    </source>
</evidence>
<dbReference type="InterPro" id="IPR037941">
    <property type="entry name" value="SeP"/>
</dbReference>
<evidence type="ECO:0000313" key="8">
    <source>
        <dbReference type="EMBL" id="PIO32509.1"/>
    </source>
</evidence>
<feature type="domain" description="Selenoprotein P N-terminal" evidence="7">
    <location>
        <begin position="3"/>
        <end position="111"/>
    </location>
</feature>
<dbReference type="InterPro" id="IPR007671">
    <property type="entry name" value="Selenoprotein-P_N"/>
</dbReference>
<keyword evidence="2" id="KW-0964">Secreted</keyword>
<dbReference type="AlphaFoldDB" id="A0A2G9RX85"/>
<protein>
    <recommendedName>
        <fullName evidence="7">Selenoprotein P N-terminal domain-containing protein</fullName>
    </recommendedName>
</protein>
<feature type="non-terminal residue" evidence="8">
    <location>
        <position position="1"/>
    </location>
</feature>
<dbReference type="Pfam" id="PF04592">
    <property type="entry name" value="SelP_N"/>
    <property type="match status" value="1"/>
</dbReference>
<dbReference type="GO" id="GO:0001887">
    <property type="term" value="P:selenium compound metabolic process"/>
    <property type="evidence" value="ECO:0007669"/>
    <property type="project" value="TreeGrafter"/>
</dbReference>
<keyword evidence="4" id="KW-0712">Selenocysteine</keyword>
<keyword evidence="5" id="KW-0325">Glycoprotein</keyword>
<gene>
    <name evidence="8" type="ORF">AB205_0171850</name>
</gene>
<evidence type="ECO:0000256" key="5">
    <source>
        <dbReference type="ARBA" id="ARBA00023180"/>
    </source>
</evidence>
<dbReference type="Proteomes" id="UP000228934">
    <property type="component" value="Unassembled WGS sequence"/>
</dbReference>
<keyword evidence="3" id="KW-0732">Signal</keyword>
<dbReference type="GO" id="GO:0005576">
    <property type="term" value="C:extracellular region"/>
    <property type="evidence" value="ECO:0007669"/>
    <property type="project" value="UniProtKB-SubCell"/>
</dbReference>
<dbReference type="EMBL" id="KV932023">
    <property type="protein sequence ID" value="PIO32509.1"/>
    <property type="molecule type" value="Genomic_DNA"/>
</dbReference>
<reference evidence="9" key="1">
    <citation type="journal article" date="2017" name="Nat. Commun.">
        <title>The North American bullfrog draft genome provides insight into hormonal regulation of long noncoding RNA.</title>
        <authorList>
            <person name="Hammond S.A."/>
            <person name="Warren R.L."/>
            <person name="Vandervalk B.P."/>
            <person name="Kucuk E."/>
            <person name="Khan H."/>
            <person name="Gibb E.A."/>
            <person name="Pandoh P."/>
            <person name="Kirk H."/>
            <person name="Zhao Y."/>
            <person name="Jones M."/>
            <person name="Mungall A.J."/>
            <person name="Coope R."/>
            <person name="Pleasance S."/>
            <person name="Moore R.A."/>
            <person name="Holt R.A."/>
            <person name="Round J.M."/>
            <person name="Ohora S."/>
            <person name="Walle B.V."/>
            <person name="Veldhoen N."/>
            <person name="Helbing C.C."/>
            <person name="Birol I."/>
        </authorList>
    </citation>
    <scope>NUCLEOTIDE SEQUENCE [LARGE SCALE GENOMIC DNA]</scope>
</reference>
<name>A0A2G9RX85_AQUCT</name>
<evidence type="ECO:0000256" key="6">
    <source>
        <dbReference type="SAM" id="MobiDB-lite"/>
    </source>
</evidence>
<evidence type="ECO:0000256" key="3">
    <source>
        <dbReference type="ARBA" id="ARBA00022729"/>
    </source>
</evidence>
<evidence type="ECO:0000256" key="2">
    <source>
        <dbReference type="ARBA" id="ARBA00022525"/>
    </source>
</evidence>
<dbReference type="PANTHER" id="PTHR10105:SF3">
    <property type="entry name" value="SELENOPROTEIN P"/>
    <property type="match status" value="1"/>
</dbReference>
<sequence length="144" mass="16957">LFFFFRCGRLVKHIELPYAFLQFSYVEDAIKSVYYENTCGDCKHQIPAVCKKEENVPPEVKVVEEPVETLKHHPHHHHHHHHRHGHQREEDKLTDVSGPNTDVHRKHHHRQDEEGVGEVEEVRPEHPSENRVAESDPSVLRNKL</sequence>
<accession>A0A2G9RX85</accession>
<keyword evidence="9" id="KW-1185">Reference proteome</keyword>
<feature type="region of interest" description="Disordered" evidence="6">
    <location>
        <begin position="68"/>
        <end position="144"/>
    </location>
</feature>
<dbReference type="PANTHER" id="PTHR10105">
    <property type="entry name" value="SELENOPROTEIN P"/>
    <property type="match status" value="1"/>
</dbReference>
<evidence type="ECO:0000256" key="1">
    <source>
        <dbReference type="ARBA" id="ARBA00004613"/>
    </source>
</evidence>
<dbReference type="GO" id="GO:0008430">
    <property type="term" value="F:selenium binding"/>
    <property type="evidence" value="ECO:0007669"/>
    <property type="project" value="InterPro"/>
</dbReference>
<dbReference type="OrthoDB" id="6134775at2759"/>
<proteinExistence type="predicted"/>